<dbReference type="InterPro" id="IPR001107">
    <property type="entry name" value="Band_7"/>
</dbReference>
<keyword evidence="2" id="KW-0175">Coiled coil</keyword>
<name>A0ABT5DN84_9BACT</name>
<feature type="domain" description="Band 7" evidence="4">
    <location>
        <begin position="72"/>
        <end position="259"/>
    </location>
</feature>
<dbReference type="Pfam" id="PF01145">
    <property type="entry name" value="Band_7"/>
    <property type="match status" value="1"/>
</dbReference>
<comment type="caution">
    <text evidence="5">The sequence shown here is derived from an EMBL/GenBank/DDBJ whole genome shotgun (WGS) entry which is preliminary data.</text>
</comment>
<protein>
    <submittedName>
        <fullName evidence="5">SPFH domain-containing protein</fullName>
    </submittedName>
</protein>
<comment type="subcellular location">
    <subcellularLocation>
        <location evidence="1">Membrane</location>
        <topology evidence="1">Single-pass membrane protein</topology>
    </subcellularLocation>
</comment>
<reference evidence="5 6" key="1">
    <citation type="submission" date="2022-11" db="EMBL/GenBank/DDBJ databases">
        <title>Minimal conservation of predation-associated metabolite biosynthetic gene clusters underscores biosynthetic potential of Myxococcota including descriptions for ten novel species: Archangium lansinium sp. nov., Myxococcus landrumus sp. nov., Nannocystis bai.</title>
        <authorList>
            <person name="Ahearne A."/>
            <person name="Stevens C."/>
            <person name="Dowd S."/>
        </authorList>
    </citation>
    <scope>NUCLEOTIDE SEQUENCE [LARGE SCALE GENOMIC DNA]</scope>
    <source>
        <strain evidence="5 6">NCWAL01</strain>
    </source>
</reference>
<evidence type="ECO:0000256" key="2">
    <source>
        <dbReference type="SAM" id="Coils"/>
    </source>
</evidence>
<gene>
    <name evidence="5" type="ORF">POL68_35560</name>
</gene>
<dbReference type="Gene3D" id="3.30.479.30">
    <property type="entry name" value="Band 7 domain"/>
    <property type="match status" value="1"/>
</dbReference>
<evidence type="ECO:0000256" key="1">
    <source>
        <dbReference type="ARBA" id="ARBA00004167"/>
    </source>
</evidence>
<dbReference type="InterPro" id="IPR036013">
    <property type="entry name" value="Band_7/SPFH_dom_sf"/>
</dbReference>
<dbReference type="Proteomes" id="UP001221838">
    <property type="component" value="Unassembled WGS sequence"/>
</dbReference>
<sequence>MRNEYLDQVQEQQQRVEVDLKARKMASNMAAMPQQVAVRRGARGGGQRPPDMPGSNAVDVRITGFWRWRTVVVPPNAYVVHTRRGHDKPLHMGLGVSFPFNPATDSFLVVPGAMQTILINAHCICRELQGLLVQGYVQWIIEDFSTAYKKLDFTDAEDPMRVVNLQLREQAEAAIKDKVATMSIDAVLSDKQPIMEELTARLRQLAEGAGDSDKGLGLRIVTVQIKEAVVSSARLWESLQKPFRAERERVARLAGLETEEALSRRELEVSQERERSRLETEGALALLRSRKEAEAYDREQAERLRRQQREEEDALNLAAVRQQSTLQYVELEKARLEVETELARRKHELEAAQRQREALAGIAVLDVEHDASNRQARVELELLEARQRVLNGLSPANLQAKLVELLPTIAEKLPQPQELRSVSIGMGAGPQEGQALATLVAQMMTLVKALNPESGVPPKKTELVQGPPAP</sequence>
<evidence type="ECO:0000256" key="3">
    <source>
        <dbReference type="SAM" id="MobiDB-lite"/>
    </source>
</evidence>
<evidence type="ECO:0000259" key="4">
    <source>
        <dbReference type="Pfam" id="PF01145"/>
    </source>
</evidence>
<feature type="region of interest" description="Disordered" evidence="3">
    <location>
        <begin position="451"/>
        <end position="470"/>
    </location>
</feature>
<organism evidence="5 6">
    <name type="scientific">Stigmatella ashevillensis</name>
    <dbReference type="NCBI Taxonomy" id="2995309"/>
    <lineage>
        <taxon>Bacteria</taxon>
        <taxon>Pseudomonadati</taxon>
        <taxon>Myxococcota</taxon>
        <taxon>Myxococcia</taxon>
        <taxon>Myxococcales</taxon>
        <taxon>Cystobacterineae</taxon>
        <taxon>Archangiaceae</taxon>
        <taxon>Stigmatella</taxon>
    </lineage>
</organism>
<proteinExistence type="predicted"/>
<dbReference type="SUPFAM" id="SSF117892">
    <property type="entry name" value="Band 7/SPFH domain"/>
    <property type="match status" value="1"/>
</dbReference>
<evidence type="ECO:0000313" key="5">
    <source>
        <dbReference type="EMBL" id="MDC0713837.1"/>
    </source>
</evidence>
<dbReference type="EMBL" id="JAQNDM010000002">
    <property type="protein sequence ID" value="MDC0713837.1"/>
    <property type="molecule type" value="Genomic_DNA"/>
</dbReference>
<keyword evidence="6" id="KW-1185">Reference proteome</keyword>
<accession>A0ABT5DN84</accession>
<evidence type="ECO:0000313" key="6">
    <source>
        <dbReference type="Proteomes" id="UP001221838"/>
    </source>
</evidence>
<dbReference type="RefSeq" id="WP_272144268.1">
    <property type="nucleotide sequence ID" value="NZ_JAQNDM010000002.1"/>
</dbReference>
<feature type="coiled-coil region" evidence="2">
    <location>
        <begin position="298"/>
        <end position="355"/>
    </location>
</feature>